<accession>A0A286NU37</accession>
<dbReference type="KEGG" id="ccyn:CGC48_02970"/>
<dbReference type="EMBL" id="CP022378">
    <property type="protein sequence ID" value="ATA67682.1"/>
    <property type="molecule type" value="Genomic_DNA"/>
</dbReference>
<feature type="domain" description="Copper-binding protein MbnP-like" evidence="1">
    <location>
        <begin position="53"/>
        <end position="258"/>
    </location>
</feature>
<organism evidence="2 3">
    <name type="scientific">Capnocytophaga cynodegmi</name>
    <dbReference type="NCBI Taxonomy" id="28189"/>
    <lineage>
        <taxon>Bacteria</taxon>
        <taxon>Pseudomonadati</taxon>
        <taxon>Bacteroidota</taxon>
        <taxon>Flavobacteriia</taxon>
        <taxon>Flavobacteriales</taxon>
        <taxon>Flavobacteriaceae</taxon>
        <taxon>Capnocytophaga</taxon>
    </lineage>
</organism>
<evidence type="ECO:0000259" key="1">
    <source>
        <dbReference type="Pfam" id="PF20243"/>
    </source>
</evidence>
<evidence type="ECO:0000313" key="3">
    <source>
        <dbReference type="Proteomes" id="UP000242855"/>
    </source>
</evidence>
<dbReference type="Proteomes" id="UP000242855">
    <property type="component" value="Chromosome"/>
</dbReference>
<reference evidence="2 3" key="1">
    <citation type="journal article" date="2017" name="Genome Announc.">
        <title>Twelve Complete Reference Genomes of Clinical Isolates in the Capnocytophaga Genus.</title>
        <authorList>
            <person name="Villarma A."/>
            <person name="Gulvik C.A."/>
            <person name="Rowe L.A."/>
            <person name="Sheth M."/>
            <person name="Juieng P."/>
            <person name="Nicholson A.C."/>
            <person name="Loparev V.N."/>
            <person name="McQuiston J.R."/>
        </authorList>
    </citation>
    <scope>NUCLEOTIDE SEQUENCE [LARGE SCALE GENOMIC DNA]</scope>
    <source>
        <strain evidence="2 3">G7591</strain>
    </source>
</reference>
<dbReference type="Pfam" id="PF20243">
    <property type="entry name" value="MbnP"/>
    <property type="match status" value="1"/>
</dbReference>
<dbReference type="AlphaFoldDB" id="A0A286NU37"/>
<protein>
    <recommendedName>
        <fullName evidence="1">Copper-binding protein MbnP-like domain-containing protein</fullName>
    </recommendedName>
</protein>
<sequence length="287" mass="32668">MCFLSTLFSVTKWFINIKIKEMKELKSVLLVLMITLVVSCKKDEPNQIIEEPTGKVALEFQNVYQDSPFGLHQDNTTPPPMKQKINYSRFTYMISDISLVNDKGEEVKYYHTNPDKGAFLLVHHENTTPKEIELKQIPIGTYTKVKLRVGLSNAAWKLGENQQQTFWNASKAVGMTWDSWSKGYKHFNIEGNWGEEAQAFSVQIGNIPSENKERSIELTLSLPENLVVKKGETKNIRFEVNVSAVFGGKNKITITKENAIVQDESNEIFSKIIENFTTSVFKAASVY</sequence>
<name>A0A286NU37_9FLAO</name>
<evidence type="ECO:0000313" key="2">
    <source>
        <dbReference type="EMBL" id="ATA67682.1"/>
    </source>
</evidence>
<proteinExistence type="predicted"/>
<dbReference type="InterPro" id="IPR046863">
    <property type="entry name" value="MbnP-like_dom"/>
</dbReference>
<gene>
    <name evidence="2" type="ORF">CGC48_02970</name>
</gene>